<reference evidence="1" key="1">
    <citation type="submission" date="2014-11" db="EMBL/GenBank/DDBJ databases">
        <authorList>
            <person name="Amaro Gonzalez C."/>
        </authorList>
    </citation>
    <scope>NUCLEOTIDE SEQUENCE</scope>
</reference>
<reference evidence="1" key="2">
    <citation type="journal article" date="2015" name="Fish Shellfish Immunol.">
        <title>Early steps in the European eel (Anguilla anguilla)-Vibrio vulnificus interaction in the gills: Role of the RtxA13 toxin.</title>
        <authorList>
            <person name="Callol A."/>
            <person name="Pajuelo D."/>
            <person name="Ebbesson L."/>
            <person name="Teles M."/>
            <person name="MacKenzie S."/>
            <person name="Amaro C."/>
        </authorList>
    </citation>
    <scope>NUCLEOTIDE SEQUENCE</scope>
</reference>
<name>A0A0E9XYB5_ANGAN</name>
<dbReference type="EMBL" id="GBXM01000918">
    <property type="protein sequence ID" value="JAI07660.1"/>
    <property type="molecule type" value="Transcribed_RNA"/>
</dbReference>
<accession>A0A0E9XYB5</accession>
<proteinExistence type="predicted"/>
<evidence type="ECO:0000313" key="1">
    <source>
        <dbReference type="EMBL" id="JAI07660.1"/>
    </source>
</evidence>
<dbReference type="AlphaFoldDB" id="A0A0E9XYB5"/>
<protein>
    <submittedName>
        <fullName evidence="1">Uncharacterized protein</fullName>
    </submittedName>
</protein>
<sequence length="58" mass="6423">MKLMESAVHCAHLGRVFISTAQSTLAPPVYRALKNHSSPCPTVCHIVFLVRCVSQTWV</sequence>
<organism evidence="1">
    <name type="scientific">Anguilla anguilla</name>
    <name type="common">European freshwater eel</name>
    <name type="synonym">Muraena anguilla</name>
    <dbReference type="NCBI Taxonomy" id="7936"/>
    <lineage>
        <taxon>Eukaryota</taxon>
        <taxon>Metazoa</taxon>
        <taxon>Chordata</taxon>
        <taxon>Craniata</taxon>
        <taxon>Vertebrata</taxon>
        <taxon>Euteleostomi</taxon>
        <taxon>Actinopterygii</taxon>
        <taxon>Neopterygii</taxon>
        <taxon>Teleostei</taxon>
        <taxon>Anguilliformes</taxon>
        <taxon>Anguillidae</taxon>
        <taxon>Anguilla</taxon>
    </lineage>
</organism>